<dbReference type="AlphaFoldDB" id="A0A0F9N381"/>
<dbReference type="NCBIfam" id="NF033394">
    <property type="entry name" value="capsid_maj_Podo"/>
    <property type="match status" value="1"/>
</dbReference>
<name>A0A0F9N381_9ZZZZ</name>
<evidence type="ECO:0000313" key="1">
    <source>
        <dbReference type="EMBL" id="KKM75982.1"/>
    </source>
</evidence>
<dbReference type="InterPro" id="IPR049718">
    <property type="entry name" value="AKO59007-like"/>
</dbReference>
<gene>
    <name evidence="1" type="ORF">LCGC14_1384780</name>
</gene>
<organism evidence="1">
    <name type="scientific">marine sediment metagenome</name>
    <dbReference type="NCBI Taxonomy" id="412755"/>
    <lineage>
        <taxon>unclassified sequences</taxon>
        <taxon>metagenomes</taxon>
        <taxon>ecological metagenomes</taxon>
    </lineage>
</organism>
<protein>
    <recommendedName>
        <fullName evidence="2">Phage major capsid protein</fullName>
    </recommendedName>
</protein>
<dbReference type="EMBL" id="LAZR01008885">
    <property type="protein sequence ID" value="KKM75982.1"/>
    <property type="molecule type" value="Genomic_DNA"/>
</dbReference>
<evidence type="ECO:0008006" key="2">
    <source>
        <dbReference type="Google" id="ProtNLM"/>
    </source>
</evidence>
<accession>A0A0F9N381</accession>
<proteinExistence type="predicted"/>
<sequence>MRRIWTTLIAHLWAAWKFTPILLADQSGQIPSTLTDEFDALLTTTLRAMQPRLHDNITRKNKYIAYLRLKGRWRRQDGGERVKVALMHAQNSTADIYSGFGILDTTPQDGITSAFYEWSQMAVAITISRKEKRQNSGQSAAIGLLQSKTTQSRASITELLNNCVLGGRITASSNLGQFFARIGKLDSGATGPLPLSVLIDSNASRSVSVGNINGNTFSFWRNQAASSTASTFAGQKQEMNQIYNDCARGAGGNPDLLMGDQRSWEQYFNSLQNQERYIITDQRIIDVLGGAGEDMLKFRGATFIWDEVVPDTETTHEVVDNIGSLSAGSIFFINSESMEYIVDSQTDFIVTPFVTPVGQDATVAEILWMGAVGTNNRRKNGVLYGIARNITT</sequence>
<reference evidence="1" key="1">
    <citation type="journal article" date="2015" name="Nature">
        <title>Complex archaea that bridge the gap between prokaryotes and eukaryotes.</title>
        <authorList>
            <person name="Spang A."/>
            <person name="Saw J.H."/>
            <person name="Jorgensen S.L."/>
            <person name="Zaremba-Niedzwiedzka K."/>
            <person name="Martijn J."/>
            <person name="Lind A.E."/>
            <person name="van Eijk R."/>
            <person name="Schleper C."/>
            <person name="Guy L."/>
            <person name="Ettema T.J."/>
        </authorList>
    </citation>
    <scope>NUCLEOTIDE SEQUENCE</scope>
</reference>
<comment type="caution">
    <text evidence="1">The sequence shown here is derived from an EMBL/GenBank/DDBJ whole genome shotgun (WGS) entry which is preliminary data.</text>
</comment>